<dbReference type="PANTHER" id="PTHR13847">
    <property type="entry name" value="SARCOSINE DEHYDROGENASE-RELATED"/>
    <property type="match status" value="1"/>
</dbReference>
<dbReference type="Gene3D" id="3.30.9.10">
    <property type="entry name" value="D-Amino Acid Oxidase, subunit A, domain 2"/>
    <property type="match status" value="1"/>
</dbReference>
<dbReference type="AlphaFoldDB" id="A0AAU7W2C0"/>
<reference evidence="3" key="1">
    <citation type="submission" date="2024-06" db="EMBL/GenBank/DDBJ databases">
        <title>Draft genome sequence of Microbacterium sp. strain A8/3-1, isolated from Oxytropis tragacanthoides Fisch. ex DC. Root nodules in the Altai region of Russia.</title>
        <authorList>
            <person name="Sazanova A."/>
            <person name="Guro P."/>
            <person name="Kuznetsova I."/>
            <person name="Belimov A."/>
            <person name="Safronova V."/>
        </authorList>
    </citation>
    <scope>NUCLEOTIDE SEQUENCE</scope>
    <source>
        <strain evidence="3">A8/3-1</strain>
    </source>
</reference>
<dbReference type="Pfam" id="PF01266">
    <property type="entry name" value="DAO"/>
    <property type="match status" value="1"/>
</dbReference>
<feature type="domain" description="FAD dependent oxidoreductase" evidence="2">
    <location>
        <begin position="8"/>
        <end position="323"/>
    </location>
</feature>
<accession>A0AAU7W2C0</accession>
<evidence type="ECO:0000259" key="2">
    <source>
        <dbReference type="Pfam" id="PF01266"/>
    </source>
</evidence>
<feature type="region of interest" description="Disordered" evidence="1">
    <location>
        <begin position="337"/>
        <end position="359"/>
    </location>
</feature>
<protein>
    <submittedName>
        <fullName evidence="3">FAD-dependent oxidoreductase</fullName>
        <ecNumber evidence="3">1.-.-.-</ecNumber>
    </submittedName>
</protein>
<name>A0AAU7W2C0_9MICO</name>
<gene>
    <name evidence="3" type="ORF">ABS642_03490</name>
</gene>
<dbReference type="InterPro" id="IPR036188">
    <property type="entry name" value="FAD/NAD-bd_sf"/>
</dbReference>
<dbReference type="InterPro" id="IPR006076">
    <property type="entry name" value="FAD-dep_OxRdtase"/>
</dbReference>
<organism evidence="3">
    <name type="scientific">Microbacterium sp. A8/3-1</name>
    <dbReference type="NCBI Taxonomy" id="3160749"/>
    <lineage>
        <taxon>Bacteria</taxon>
        <taxon>Bacillati</taxon>
        <taxon>Actinomycetota</taxon>
        <taxon>Actinomycetes</taxon>
        <taxon>Micrococcales</taxon>
        <taxon>Microbacteriaceae</taxon>
        <taxon>Microbacterium</taxon>
    </lineage>
</organism>
<dbReference type="GO" id="GO:0016491">
    <property type="term" value="F:oxidoreductase activity"/>
    <property type="evidence" value="ECO:0007669"/>
    <property type="project" value="UniProtKB-KW"/>
</dbReference>
<dbReference type="SUPFAM" id="SSF51905">
    <property type="entry name" value="FAD/NAD(P)-binding domain"/>
    <property type="match status" value="1"/>
</dbReference>
<evidence type="ECO:0000256" key="1">
    <source>
        <dbReference type="SAM" id="MobiDB-lite"/>
    </source>
</evidence>
<dbReference type="EMBL" id="CP158357">
    <property type="protein sequence ID" value="XBX80591.1"/>
    <property type="molecule type" value="Genomic_DNA"/>
</dbReference>
<dbReference type="EC" id="1.-.-.-" evidence="3"/>
<keyword evidence="3" id="KW-0560">Oxidoreductase</keyword>
<evidence type="ECO:0000313" key="3">
    <source>
        <dbReference type="EMBL" id="XBX80591.1"/>
    </source>
</evidence>
<dbReference type="Gene3D" id="3.50.50.60">
    <property type="entry name" value="FAD/NAD(P)-binding domain"/>
    <property type="match status" value="1"/>
</dbReference>
<proteinExistence type="predicted"/>
<sequence>MRPWEMHDTVVIGAGVIGASIGYHLAARGSAVTVVDAGLPASGATRHSFAWISSVGGTDGPAVGLRDLSVQDWRRLGEEIPGLELDWSGALTWGDEFGRTEAIDPPIDVEPRLSELPSSARFSPEEGWIDPVRVTEQLIEAARHRGAQIQLGAPVVRLIRGEAAGVIGVDLGHVVLGASNVIVAAGTGAAALCSSVGVSLPLPSAPAVMVRLAAEPGLIGHIVANDEFEARQSPDGTILMPRGYAGEDSAESLLATGEMARRLLVDSFEGAEDVRLLGAEIGWRPMTSDGEPAVGVTRIPGLHVAVAHPGVCLAATIGRLVADEVMTSMPAPELARFRPTRFDGPAGRSVAADDQASTL</sequence>
<dbReference type="RefSeq" id="WP_350353390.1">
    <property type="nucleotide sequence ID" value="NZ_CP158357.1"/>
</dbReference>
<dbReference type="GO" id="GO:0005737">
    <property type="term" value="C:cytoplasm"/>
    <property type="evidence" value="ECO:0007669"/>
    <property type="project" value="TreeGrafter"/>
</dbReference>